<dbReference type="Proteomes" id="UP001595711">
    <property type="component" value="Unassembled WGS sequence"/>
</dbReference>
<evidence type="ECO:0000256" key="1">
    <source>
        <dbReference type="ARBA" id="ARBA00023012"/>
    </source>
</evidence>
<dbReference type="CDD" id="cd00088">
    <property type="entry name" value="HPT"/>
    <property type="match status" value="1"/>
</dbReference>
<evidence type="ECO:0000313" key="3">
    <source>
        <dbReference type="Proteomes" id="UP001595711"/>
    </source>
</evidence>
<reference evidence="3" key="1">
    <citation type="journal article" date="2019" name="Int. J. Syst. Evol. Microbiol.">
        <title>The Global Catalogue of Microorganisms (GCM) 10K type strain sequencing project: providing services to taxonomists for standard genome sequencing and annotation.</title>
        <authorList>
            <consortium name="The Broad Institute Genomics Platform"/>
            <consortium name="The Broad Institute Genome Sequencing Center for Infectious Disease"/>
            <person name="Wu L."/>
            <person name="Ma J."/>
        </authorList>
    </citation>
    <scope>NUCLEOTIDE SEQUENCE [LARGE SCALE GENOMIC DNA]</scope>
    <source>
        <strain evidence="3">KCTC 42182</strain>
    </source>
</reference>
<keyword evidence="3" id="KW-1185">Reference proteome</keyword>
<comment type="caution">
    <text evidence="2">The sequence shown here is derived from an EMBL/GenBank/DDBJ whole genome shotgun (WGS) entry which is preliminary data.</text>
</comment>
<dbReference type="InterPro" id="IPR008207">
    <property type="entry name" value="Sig_transdc_His_kin_Hpt_dom"/>
</dbReference>
<keyword evidence="1" id="KW-0902">Two-component regulatory system</keyword>
<dbReference type="SUPFAM" id="SSF47226">
    <property type="entry name" value="Histidine-containing phosphotransfer domain, HPT domain"/>
    <property type="match status" value="1"/>
</dbReference>
<dbReference type="RefSeq" id="WP_379727052.1">
    <property type="nucleotide sequence ID" value="NZ_JBHRYJ010000002.1"/>
</dbReference>
<organism evidence="2 3">
    <name type="scientific">Ferrovibrio xuzhouensis</name>
    <dbReference type="NCBI Taxonomy" id="1576914"/>
    <lineage>
        <taxon>Bacteria</taxon>
        <taxon>Pseudomonadati</taxon>
        <taxon>Pseudomonadota</taxon>
        <taxon>Alphaproteobacteria</taxon>
        <taxon>Rhodospirillales</taxon>
        <taxon>Rhodospirillaceae</taxon>
        <taxon>Ferrovibrio</taxon>
    </lineage>
</organism>
<dbReference type="EMBL" id="JBHRYJ010000002">
    <property type="protein sequence ID" value="MFC3676437.1"/>
    <property type="molecule type" value="Genomic_DNA"/>
</dbReference>
<proteinExistence type="predicted"/>
<name>A0ABV7VI43_9PROT</name>
<evidence type="ECO:0000313" key="2">
    <source>
        <dbReference type="EMBL" id="MFC3676437.1"/>
    </source>
</evidence>
<gene>
    <name evidence="2" type="ORF">ACFOOQ_12845</name>
</gene>
<accession>A0ABV7VI43</accession>
<dbReference type="InterPro" id="IPR036641">
    <property type="entry name" value="HPT_dom_sf"/>
</dbReference>
<protein>
    <submittedName>
        <fullName evidence="2">Hpt domain-containing protein</fullName>
    </submittedName>
</protein>
<dbReference type="Gene3D" id="1.20.120.160">
    <property type="entry name" value="HPT domain"/>
    <property type="match status" value="1"/>
</dbReference>
<sequence length="145" mass="15231">MSDSSSRDNDNAAIAATLANAQAAVADLADQYIGWVNEDLVRLETVATAATGSTDPDKLTAVYDVAHDIKGQGSTFGYQLVTEIGALLCRYIQDCIKKARCDDGVIAAHIEALHTVVDNRVQGDAGEIGREILAALRGAAQKSLA</sequence>